<protein>
    <submittedName>
        <fullName evidence="2">Uncharacterized protein</fullName>
    </submittedName>
</protein>
<name>X0Y8Y0_9ZZZZ</name>
<evidence type="ECO:0000313" key="2">
    <source>
        <dbReference type="EMBL" id="GAG52294.1"/>
    </source>
</evidence>
<comment type="caution">
    <text evidence="2">The sequence shown here is derived from an EMBL/GenBank/DDBJ whole genome shotgun (WGS) entry which is preliminary data.</text>
</comment>
<sequence length="142" mass="15118">HRDAGSGEGGEGGEGGDGSGEGSQNSSATRTPETEENSEPMSDMTFRLYAGQRSNIQAALEKSGEVAGSEAPNHQLDVICLEYLAHHVEGSPTARLRPIMDGLEAHFPVKLFAVPNKVSADDIMRIDTLLQEVAGNIKKSKR</sequence>
<reference evidence="2" key="1">
    <citation type="journal article" date="2014" name="Front. Microbiol.">
        <title>High frequency of phylogenetically diverse reductive dehalogenase-homologous genes in deep subseafloor sedimentary metagenomes.</title>
        <authorList>
            <person name="Kawai M."/>
            <person name="Futagami T."/>
            <person name="Toyoda A."/>
            <person name="Takaki Y."/>
            <person name="Nishi S."/>
            <person name="Hori S."/>
            <person name="Arai W."/>
            <person name="Tsubouchi T."/>
            <person name="Morono Y."/>
            <person name="Uchiyama I."/>
            <person name="Ito T."/>
            <person name="Fujiyama A."/>
            <person name="Inagaki F."/>
            <person name="Takami H."/>
        </authorList>
    </citation>
    <scope>NUCLEOTIDE SEQUENCE</scope>
    <source>
        <strain evidence="2">Expedition CK06-06</strain>
    </source>
</reference>
<dbReference type="EMBL" id="BARS01054884">
    <property type="protein sequence ID" value="GAG52294.1"/>
    <property type="molecule type" value="Genomic_DNA"/>
</dbReference>
<dbReference type="AlphaFoldDB" id="X0Y8Y0"/>
<proteinExistence type="predicted"/>
<feature type="non-terminal residue" evidence="2">
    <location>
        <position position="1"/>
    </location>
</feature>
<evidence type="ECO:0000256" key="1">
    <source>
        <dbReference type="SAM" id="MobiDB-lite"/>
    </source>
</evidence>
<feature type="compositionally biased region" description="Gly residues" evidence="1">
    <location>
        <begin position="1"/>
        <end position="21"/>
    </location>
</feature>
<organism evidence="2">
    <name type="scientific">marine sediment metagenome</name>
    <dbReference type="NCBI Taxonomy" id="412755"/>
    <lineage>
        <taxon>unclassified sequences</taxon>
        <taxon>metagenomes</taxon>
        <taxon>ecological metagenomes</taxon>
    </lineage>
</organism>
<accession>X0Y8Y0</accession>
<feature type="region of interest" description="Disordered" evidence="1">
    <location>
        <begin position="1"/>
        <end position="45"/>
    </location>
</feature>
<gene>
    <name evidence="2" type="ORF">S01H1_81152</name>
</gene>